<evidence type="ECO:0000259" key="2">
    <source>
        <dbReference type="Pfam" id="PF01266"/>
    </source>
</evidence>
<dbReference type="PANTHER" id="PTHR13847">
    <property type="entry name" value="SARCOSINE DEHYDROGENASE-RELATED"/>
    <property type="match status" value="1"/>
</dbReference>
<name>A0A921SZM6_9FIRM</name>
<dbReference type="Pfam" id="PF01266">
    <property type="entry name" value="DAO"/>
    <property type="match status" value="1"/>
</dbReference>
<evidence type="ECO:0000256" key="1">
    <source>
        <dbReference type="SAM" id="Phobius"/>
    </source>
</evidence>
<dbReference type="SUPFAM" id="SSF51905">
    <property type="entry name" value="FAD/NAD(P)-binding domain"/>
    <property type="match status" value="1"/>
</dbReference>
<keyword evidence="1" id="KW-0472">Membrane</keyword>
<accession>A0A921SZM6</accession>
<gene>
    <name evidence="3" type="ORF">K8V90_03700</name>
</gene>
<dbReference type="EMBL" id="DYUB01000122">
    <property type="protein sequence ID" value="HJG96190.1"/>
    <property type="molecule type" value="Genomic_DNA"/>
</dbReference>
<sequence>MKLQYVQGSPIFININKDKVQYPYLTKDIDTDVCIIGGGITGAITSYYFSRENINCVLLEKRRIAHLSTSITTSLLQYELDDNLSDLKEYTNLEDVIRSYNLGLIALDEIDKFIKEYGNNCNYKKRDTLLYTAKKDEINAMKIEYDYRKNNNFDVEYINEENNKFSFDLKAGILSKNGGAEIDPYKFTHEMLKVSQNNGLRVYENTEVIDLKYHKEYIEVITEFGNIVKAKKVIVATGYNTKLFTDRNFATKTTTFNIATKPIKNFNGWYEKVLIRDNSDPYNYLRTTFDNRIIIGGEDVDFIPDIFDENLANKKYDILENRLKSMFSNIKDIEIDYKYCGTFASTLDNLGFIGEDTKHNNLWYNLGYGANGILFAILGGMMLSKLYHGERDKDMKLFKVDRFDN</sequence>
<dbReference type="GO" id="GO:0005737">
    <property type="term" value="C:cytoplasm"/>
    <property type="evidence" value="ECO:0007669"/>
    <property type="project" value="TreeGrafter"/>
</dbReference>
<feature type="domain" description="FAD dependent oxidoreductase" evidence="2">
    <location>
        <begin position="32"/>
        <end position="385"/>
    </location>
</feature>
<dbReference type="PANTHER" id="PTHR13847:SF201">
    <property type="entry name" value="PUTATIBE OXIDOREDUCTASE"/>
    <property type="match status" value="1"/>
</dbReference>
<keyword evidence="1" id="KW-1133">Transmembrane helix</keyword>
<feature type="transmembrane region" description="Helical" evidence="1">
    <location>
        <begin position="362"/>
        <end position="383"/>
    </location>
</feature>
<keyword evidence="1" id="KW-0812">Transmembrane</keyword>
<proteinExistence type="predicted"/>
<reference evidence="3" key="1">
    <citation type="journal article" date="2021" name="PeerJ">
        <title>Extensive microbial diversity within the chicken gut microbiome revealed by metagenomics and culture.</title>
        <authorList>
            <person name="Gilroy R."/>
            <person name="Ravi A."/>
            <person name="Getino M."/>
            <person name="Pursley I."/>
            <person name="Horton D.L."/>
            <person name="Alikhan N.F."/>
            <person name="Baker D."/>
            <person name="Gharbi K."/>
            <person name="Hall N."/>
            <person name="Watson M."/>
            <person name="Adriaenssens E.M."/>
            <person name="Foster-Nyarko E."/>
            <person name="Jarju S."/>
            <person name="Secka A."/>
            <person name="Antonio M."/>
            <person name="Oren A."/>
            <person name="Chaudhuri R.R."/>
            <person name="La Ragione R."/>
            <person name="Hildebrand F."/>
            <person name="Pallen M.J."/>
        </authorList>
    </citation>
    <scope>NUCLEOTIDE SEQUENCE</scope>
    <source>
        <strain evidence="3">1277</strain>
    </source>
</reference>
<comment type="caution">
    <text evidence="3">The sequence shown here is derived from an EMBL/GenBank/DDBJ whole genome shotgun (WGS) entry which is preliminary data.</text>
</comment>
<dbReference type="InterPro" id="IPR036188">
    <property type="entry name" value="FAD/NAD-bd_sf"/>
</dbReference>
<dbReference type="AlphaFoldDB" id="A0A921SZM6"/>
<organism evidence="3 4">
    <name type="scientific">Romboutsia timonensis</name>
    <dbReference type="NCBI Taxonomy" id="1776391"/>
    <lineage>
        <taxon>Bacteria</taxon>
        <taxon>Bacillati</taxon>
        <taxon>Bacillota</taxon>
        <taxon>Clostridia</taxon>
        <taxon>Peptostreptococcales</taxon>
        <taxon>Peptostreptococcaceae</taxon>
        <taxon>Romboutsia</taxon>
    </lineage>
</organism>
<dbReference type="Gene3D" id="3.30.9.10">
    <property type="entry name" value="D-Amino Acid Oxidase, subunit A, domain 2"/>
    <property type="match status" value="1"/>
</dbReference>
<evidence type="ECO:0000313" key="4">
    <source>
        <dbReference type="Proteomes" id="UP000776700"/>
    </source>
</evidence>
<dbReference type="InterPro" id="IPR006076">
    <property type="entry name" value="FAD-dep_OxRdtase"/>
</dbReference>
<dbReference type="Gene3D" id="3.50.50.60">
    <property type="entry name" value="FAD/NAD(P)-binding domain"/>
    <property type="match status" value="1"/>
</dbReference>
<protein>
    <submittedName>
        <fullName evidence="3">FAD-binding oxidoreductase</fullName>
    </submittedName>
</protein>
<evidence type="ECO:0000313" key="3">
    <source>
        <dbReference type="EMBL" id="HJG96190.1"/>
    </source>
</evidence>
<dbReference type="Proteomes" id="UP000776700">
    <property type="component" value="Unassembled WGS sequence"/>
</dbReference>
<reference evidence="3" key="2">
    <citation type="submission" date="2021-09" db="EMBL/GenBank/DDBJ databases">
        <authorList>
            <person name="Gilroy R."/>
        </authorList>
    </citation>
    <scope>NUCLEOTIDE SEQUENCE</scope>
    <source>
        <strain evidence="3">1277</strain>
    </source>
</reference>